<dbReference type="GO" id="GO:0003676">
    <property type="term" value="F:nucleic acid binding"/>
    <property type="evidence" value="ECO:0007669"/>
    <property type="project" value="InterPro"/>
</dbReference>
<comment type="caution">
    <text evidence="2">The sequence shown here is derived from an EMBL/GenBank/DDBJ whole genome shotgun (WGS) entry which is preliminary data.</text>
</comment>
<dbReference type="FunFam" id="3.30.420.10:FF:000032">
    <property type="entry name" value="Retrovirus-related Pol polyprotein from transposon 297-like Protein"/>
    <property type="match status" value="1"/>
</dbReference>
<evidence type="ECO:0000259" key="1">
    <source>
        <dbReference type="PROSITE" id="PS50994"/>
    </source>
</evidence>
<dbReference type="InterPro" id="IPR041588">
    <property type="entry name" value="Integrase_H2C2"/>
</dbReference>
<dbReference type="FunFam" id="1.10.340.70:FF:000001">
    <property type="entry name" value="Retrovirus-related Pol polyprotein from transposon gypsy-like Protein"/>
    <property type="match status" value="1"/>
</dbReference>
<dbReference type="InterPro" id="IPR050951">
    <property type="entry name" value="Retrovirus_Pol_polyprotein"/>
</dbReference>
<dbReference type="Pfam" id="PF00665">
    <property type="entry name" value="rve"/>
    <property type="match status" value="1"/>
</dbReference>
<dbReference type="InterPro" id="IPR036397">
    <property type="entry name" value="RNaseH_sf"/>
</dbReference>
<dbReference type="PANTHER" id="PTHR37984:SF5">
    <property type="entry name" value="PROTEIN NYNRIN-LIKE"/>
    <property type="match status" value="1"/>
</dbReference>
<dbReference type="Proteomes" id="UP000789572">
    <property type="component" value="Unassembled WGS sequence"/>
</dbReference>
<sequence>MNNEQYQQIVNVLSYPAQRHPVRIRRQAQEYELENDMLMRIWKNEWKTVIKRDQMNDLLYYVHNHPMAGHFGKERTLMKLQESFWWPRMEDDVNRYIDKCENCQREKKAKRSEPLRPIPITGLFEHWGIDLVGPVNTSKNGHTYMIVAIDYFSKWAEVAALSTKDASSVVAFVTRRIICRHGIPSEITTDNGAEFVNSQFESLCKKNRIKQIKTTPYHPQGNGLVERYNQTLVRTLRKILDGGLTEWDNFIAPATFAYNTSVQSSTKSTPYYLAYGKEARTPDKALYTDKGSPDDIEYRIGQIISLNSDRQRVSKRLVQQQIRQKRHYDAKIQEGPYRPGDIVWLDQPAEGQWQEKLELRAYGPYEIVRRNRNGKYKIRHKNTGNTVDKWIHGDKLFKAVEDSWWKNEPVVAIEYDPERHKPYDFPPLQG</sequence>
<dbReference type="OrthoDB" id="5592268at2759"/>
<organism evidence="2 3">
    <name type="scientific">Paraglomus occultum</name>
    <dbReference type="NCBI Taxonomy" id="144539"/>
    <lineage>
        <taxon>Eukaryota</taxon>
        <taxon>Fungi</taxon>
        <taxon>Fungi incertae sedis</taxon>
        <taxon>Mucoromycota</taxon>
        <taxon>Glomeromycotina</taxon>
        <taxon>Glomeromycetes</taxon>
        <taxon>Paraglomerales</taxon>
        <taxon>Paraglomeraceae</taxon>
        <taxon>Paraglomus</taxon>
    </lineage>
</organism>
<keyword evidence="3" id="KW-1185">Reference proteome</keyword>
<dbReference type="InterPro" id="IPR001584">
    <property type="entry name" value="Integrase_cat-core"/>
</dbReference>
<dbReference type="PANTHER" id="PTHR37984">
    <property type="entry name" value="PROTEIN CBG26694"/>
    <property type="match status" value="1"/>
</dbReference>
<dbReference type="GO" id="GO:0005634">
    <property type="term" value="C:nucleus"/>
    <property type="evidence" value="ECO:0007669"/>
    <property type="project" value="UniProtKB-ARBA"/>
</dbReference>
<protein>
    <submittedName>
        <fullName evidence="2">11033_t:CDS:1</fullName>
    </submittedName>
</protein>
<reference evidence="2" key="1">
    <citation type="submission" date="2021-06" db="EMBL/GenBank/DDBJ databases">
        <authorList>
            <person name="Kallberg Y."/>
            <person name="Tangrot J."/>
            <person name="Rosling A."/>
        </authorList>
    </citation>
    <scope>NUCLEOTIDE SEQUENCE</scope>
    <source>
        <strain evidence="2">IA702</strain>
    </source>
</reference>
<dbReference type="GO" id="GO:0015074">
    <property type="term" value="P:DNA integration"/>
    <property type="evidence" value="ECO:0007669"/>
    <property type="project" value="InterPro"/>
</dbReference>
<dbReference type="Gene3D" id="1.10.340.70">
    <property type="match status" value="1"/>
</dbReference>
<dbReference type="PROSITE" id="PS50994">
    <property type="entry name" value="INTEGRASE"/>
    <property type="match status" value="1"/>
</dbReference>
<name>A0A9N9B5C2_9GLOM</name>
<dbReference type="SUPFAM" id="SSF53098">
    <property type="entry name" value="Ribonuclease H-like"/>
    <property type="match status" value="1"/>
</dbReference>
<dbReference type="Pfam" id="PF17921">
    <property type="entry name" value="Integrase_H2C2"/>
    <property type="match status" value="1"/>
</dbReference>
<dbReference type="AlphaFoldDB" id="A0A9N9B5C2"/>
<gene>
    <name evidence="2" type="ORF">POCULU_LOCUS5250</name>
</gene>
<accession>A0A9N9B5C2</accession>
<evidence type="ECO:0000313" key="3">
    <source>
        <dbReference type="Proteomes" id="UP000789572"/>
    </source>
</evidence>
<evidence type="ECO:0000313" key="2">
    <source>
        <dbReference type="EMBL" id="CAG8555675.1"/>
    </source>
</evidence>
<feature type="domain" description="Integrase catalytic" evidence="1">
    <location>
        <begin position="113"/>
        <end position="278"/>
    </location>
</feature>
<dbReference type="EMBL" id="CAJVPJ010000774">
    <property type="protein sequence ID" value="CAG8555675.1"/>
    <property type="molecule type" value="Genomic_DNA"/>
</dbReference>
<proteinExistence type="predicted"/>
<dbReference type="Gene3D" id="3.30.420.10">
    <property type="entry name" value="Ribonuclease H-like superfamily/Ribonuclease H"/>
    <property type="match status" value="1"/>
</dbReference>
<dbReference type="InterPro" id="IPR012337">
    <property type="entry name" value="RNaseH-like_sf"/>
</dbReference>